<dbReference type="Proteomes" id="UP000887566">
    <property type="component" value="Unplaced"/>
</dbReference>
<organism evidence="1 2">
    <name type="scientific">Plectus sambesii</name>
    <dbReference type="NCBI Taxonomy" id="2011161"/>
    <lineage>
        <taxon>Eukaryota</taxon>
        <taxon>Metazoa</taxon>
        <taxon>Ecdysozoa</taxon>
        <taxon>Nematoda</taxon>
        <taxon>Chromadorea</taxon>
        <taxon>Plectida</taxon>
        <taxon>Plectina</taxon>
        <taxon>Plectoidea</taxon>
        <taxon>Plectidae</taxon>
        <taxon>Plectus</taxon>
    </lineage>
</organism>
<name>A0A914VSK6_9BILA</name>
<reference evidence="2" key="1">
    <citation type="submission" date="2022-11" db="UniProtKB">
        <authorList>
            <consortium name="WormBaseParasite"/>
        </authorList>
    </citation>
    <scope>IDENTIFICATION</scope>
</reference>
<keyword evidence="1" id="KW-1185">Reference proteome</keyword>
<dbReference type="WBParaSite" id="PSAMB.scaffold23907size404.g39027.t1">
    <property type="protein sequence ID" value="PSAMB.scaffold23907size404.g39027.t1"/>
    <property type="gene ID" value="PSAMB.scaffold23907size404.g39027"/>
</dbReference>
<evidence type="ECO:0000313" key="1">
    <source>
        <dbReference type="Proteomes" id="UP000887566"/>
    </source>
</evidence>
<evidence type="ECO:0000313" key="2">
    <source>
        <dbReference type="WBParaSite" id="PSAMB.scaffold23907size404.g39027.t1"/>
    </source>
</evidence>
<sequence>VRASSSSTGAGDPLNDMPGARQTSVMLDVHVCKGNEITLFDYSFVTLLGKSA</sequence>
<proteinExistence type="predicted"/>
<accession>A0A914VSK6</accession>
<dbReference type="AlphaFoldDB" id="A0A914VSK6"/>
<protein>
    <submittedName>
        <fullName evidence="2">Uncharacterized protein</fullName>
    </submittedName>
</protein>